<reference evidence="1" key="1">
    <citation type="journal article" date="2021" name="Proc. Natl. Acad. Sci. U.S.A.">
        <title>A Catalog of Tens of Thousands of Viruses from Human Metagenomes Reveals Hidden Associations with Chronic Diseases.</title>
        <authorList>
            <person name="Tisza M.J."/>
            <person name="Buck C.B."/>
        </authorList>
    </citation>
    <scope>NUCLEOTIDE SEQUENCE</scope>
    <source>
        <strain evidence="1">CtgXL3</strain>
    </source>
</reference>
<sequence length="55" mass="6676">MKDQKWVDLCGNCANINMCESYCYGSMYRRSTVKYLRFKFSVWLQHQIDKVFAIR</sequence>
<evidence type="ECO:0000313" key="1">
    <source>
        <dbReference type="EMBL" id="DAE21509.1"/>
    </source>
</evidence>
<organism evidence="1">
    <name type="scientific">Myoviridae sp. ctgXL3</name>
    <dbReference type="NCBI Taxonomy" id="2826681"/>
    <lineage>
        <taxon>Viruses</taxon>
        <taxon>Duplodnaviria</taxon>
        <taxon>Heunggongvirae</taxon>
        <taxon>Uroviricota</taxon>
        <taxon>Caudoviricetes</taxon>
    </lineage>
</organism>
<name>A0A8S5QRY7_9CAUD</name>
<proteinExistence type="predicted"/>
<dbReference type="EMBL" id="BK015712">
    <property type="protein sequence ID" value="DAE21509.1"/>
    <property type="molecule type" value="Genomic_DNA"/>
</dbReference>
<accession>A0A8S5QRY7</accession>
<protein>
    <submittedName>
        <fullName evidence="1">Uncharacterized protein</fullName>
    </submittedName>
</protein>